<protein>
    <submittedName>
        <fullName evidence="2">Glycosyltransferase family 2 protein</fullName>
    </submittedName>
</protein>
<dbReference type="Gene3D" id="3.90.550.10">
    <property type="entry name" value="Spore Coat Polysaccharide Biosynthesis Protein SpsA, Chain A"/>
    <property type="match status" value="1"/>
</dbReference>
<reference evidence="2" key="1">
    <citation type="journal article" date="2020" name="mSystems">
        <title>Genome- and Community-Level Interaction Insights into Carbon Utilization and Element Cycling Functions of Hydrothermarchaeota in Hydrothermal Sediment.</title>
        <authorList>
            <person name="Zhou Z."/>
            <person name="Liu Y."/>
            <person name="Xu W."/>
            <person name="Pan J."/>
            <person name="Luo Z.H."/>
            <person name="Li M."/>
        </authorList>
    </citation>
    <scope>NUCLEOTIDE SEQUENCE [LARGE SCALE GENOMIC DNA]</scope>
    <source>
        <strain evidence="2">HyVt-493</strain>
    </source>
</reference>
<feature type="domain" description="Glycosyltransferase 2-like" evidence="1">
    <location>
        <begin position="15"/>
        <end position="163"/>
    </location>
</feature>
<accession>A0A7V2T1G8</accession>
<dbReference type="CDD" id="cd04186">
    <property type="entry name" value="GT_2_like_c"/>
    <property type="match status" value="1"/>
</dbReference>
<comment type="caution">
    <text evidence="2">The sequence shown here is derived from an EMBL/GenBank/DDBJ whole genome shotgun (WGS) entry which is preliminary data.</text>
</comment>
<evidence type="ECO:0000259" key="1">
    <source>
        <dbReference type="Pfam" id="PF00535"/>
    </source>
</evidence>
<dbReference type="Pfam" id="PF00535">
    <property type="entry name" value="Glycos_transf_2"/>
    <property type="match status" value="1"/>
</dbReference>
<evidence type="ECO:0000313" key="2">
    <source>
        <dbReference type="EMBL" id="HFC92882.1"/>
    </source>
</evidence>
<organism evidence="2">
    <name type="scientific">Leucothrix mucor</name>
    <dbReference type="NCBI Taxonomy" id="45248"/>
    <lineage>
        <taxon>Bacteria</taxon>
        <taxon>Pseudomonadati</taxon>
        <taxon>Pseudomonadota</taxon>
        <taxon>Gammaproteobacteria</taxon>
        <taxon>Thiotrichales</taxon>
        <taxon>Thiotrichaceae</taxon>
        <taxon>Leucothrix</taxon>
    </lineage>
</organism>
<name>A0A7V2T1G8_LEUMU</name>
<sequence length="319" mass="36519">MSQYVNKQASKQLDIIIVSYNTAEYTKRAIQSIYDETTQTSFNIIVVDNNSPDNSVNLIRKNFPDITLIESKENLGFAAGVNLGAKATNSEYILLLNPDTLILDGAIDKIMHFSKQKNDAGIWGGVTLNNDRSLNSNNARAKLSFRTLLFSALGLSKAFRSSCFFNHDNYGCWDRNSIREVDVITGCFFLTTRSLWEKLQGLDDTFFMYAEEADYCIRAIAIGHQPIVTPDARIIHHGGVSEANFSGKMIKLLKGKSELINKHTKRWKQPLFKKLLLMHVINKVLFYNVLVLLKRDRKSLLMEWQIIFQQRHVWLKGYR</sequence>
<gene>
    <name evidence="2" type="ORF">ENJ51_08730</name>
</gene>
<dbReference type="PANTHER" id="PTHR43179:SF7">
    <property type="entry name" value="RHAMNOSYLTRANSFERASE WBBL"/>
    <property type="match status" value="1"/>
</dbReference>
<dbReference type="SUPFAM" id="SSF53448">
    <property type="entry name" value="Nucleotide-diphospho-sugar transferases"/>
    <property type="match status" value="1"/>
</dbReference>
<dbReference type="InterPro" id="IPR001173">
    <property type="entry name" value="Glyco_trans_2-like"/>
</dbReference>
<dbReference type="PANTHER" id="PTHR43179">
    <property type="entry name" value="RHAMNOSYLTRANSFERASE WBBL"/>
    <property type="match status" value="1"/>
</dbReference>
<dbReference type="Proteomes" id="UP000885750">
    <property type="component" value="Unassembled WGS sequence"/>
</dbReference>
<dbReference type="EMBL" id="DRMS01000326">
    <property type="protein sequence ID" value="HFC92882.1"/>
    <property type="molecule type" value="Genomic_DNA"/>
</dbReference>
<dbReference type="AlphaFoldDB" id="A0A7V2T1G8"/>
<proteinExistence type="predicted"/>
<dbReference type="InterPro" id="IPR029044">
    <property type="entry name" value="Nucleotide-diphossugar_trans"/>
</dbReference>